<feature type="region of interest" description="Disordered" evidence="4">
    <location>
        <begin position="73"/>
        <end position="100"/>
    </location>
</feature>
<feature type="transmembrane region" description="Helical" evidence="5">
    <location>
        <begin position="1771"/>
        <end position="1789"/>
    </location>
</feature>
<dbReference type="InterPro" id="IPR000330">
    <property type="entry name" value="SNF2_N"/>
</dbReference>
<dbReference type="Proteomes" id="UP000267029">
    <property type="component" value="Unassembled WGS sequence"/>
</dbReference>
<dbReference type="InterPro" id="IPR022707">
    <property type="entry name" value="Mot1_central_dom"/>
</dbReference>
<keyword evidence="5" id="KW-0472">Membrane</keyword>
<keyword evidence="9" id="KW-1185">Reference proteome</keyword>
<dbReference type="InterPro" id="IPR027417">
    <property type="entry name" value="P-loop_NTPase"/>
</dbReference>
<accession>A0A3P6GIR0</accession>
<evidence type="ECO:0000313" key="8">
    <source>
        <dbReference type="EMBL" id="VDD74412.1"/>
    </source>
</evidence>
<dbReference type="GO" id="GO:0004386">
    <property type="term" value="F:helicase activity"/>
    <property type="evidence" value="ECO:0007669"/>
    <property type="project" value="UniProtKB-KW"/>
</dbReference>
<dbReference type="GO" id="GO:0017025">
    <property type="term" value="F:TBP-class protein binding"/>
    <property type="evidence" value="ECO:0007669"/>
    <property type="project" value="InterPro"/>
</dbReference>
<dbReference type="SUPFAM" id="SSF52540">
    <property type="entry name" value="P-loop containing nucleoside triphosphate hydrolases"/>
    <property type="match status" value="3"/>
</dbReference>
<dbReference type="Pfam" id="PF12054">
    <property type="entry name" value="DUF3535"/>
    <property type="match status" value="1"/>
</dbReference>
<keyword evidence="5" id="KW-1133">Transmembrane helix</keyword>
<dbReference type="Gene3D" id="3.40.50.300">
    <property type="entry name" value="P-loop containing nucleotide triphosphate hydrolases"/>
    <property type="match status" value="1"/>
</dbReference>
<dbReference type="Pfam" id="PF00271">
    <property type="entry name" value="Helicase_C"/>
    <property type="match status" value="1"/>
</dbReference>
<organism evidence="8 9">
    <name type="scientific">Mesocestoides corti</name>
    <name type="common">Flatworm</name>
    <dbReference type="NCBI Taxonomy" id="53468"/>
    <lineage>
        <taxon>Eukaryota</taxon>
        <taxon>Metazoa</taxon>
        <taxon>Spiralia</taxon>
        <taxon>Lophotrochozoa</taxon>
        <taxon>Platyhelminthes</taxon>
        <taxon>Cestoda</taxon>
        <taxon>Eucestoda</taxon>
        <taxon>Cyclophyllidea</taxon>
        <taxon>Mesocestoididae</taxon>
        <taxon>Mesocestoides</taxon>
    </lineage>
</organism>
<evidence type="ECO:0008006" key="10">
    <source>
        <dbReference type="Google" id="ProtNLM"/>
    </source>
</evidence>
<reference evidence="8 9" key="1">
    <citation type="submission" date="2018-10" db="EMBL/GenBank/DDBJ databases">
        <authorList>
            <consortium name="Pathogen Informatics"/>
        </authorList>
    </citation>
    <scope>NUCLEOTIDE SEQUENCE [LARGE SCALE GENOMIC DNA]</scope>
</reference>
<dbReference type="SUPFAM" id="SSF48371">
    <property type="entry name" value="ARM repeat"/>
    <property type="match status" value="1"/>
</dbReference>
<evidence type="ECO:0000259" key="6">
    <source>
        <dbReference type="PROSITE" id="PS51192"/>
    </source>
</evidence>
<keyword evidence="1" id="KW-0378">Hydrolase</keyword>
<feature type="domain" description="Helicase C-terminal" evidence="7">
    <location>
        <begin position="1929"/>
        <end position="2119"/>
    </location>
</feature>
<keyword evidence="3" id="KW-0238">DNA-binding</keyword>
<keyword evidence="2" id="KW-0067">ATP-binding</keyword>
<gene>
    <name evidence="8" type="ORF">MCOS_LOCUS415</name>
</gene>
<dbReference type="PANTHER" id="PTHR36498">
    <property type="entry name" value="TATA-BINDING PROTEIN-ASSOCIATED FACTOR 172"/>
    <property type="match status" value="1"/>
</dbReference>
<dbReference type="InterPro" id="IPR011989">
    <property type="entry name" value="ARM-like"/>
</dbReference>
<feature type="compositionally biased region" description="Low complexity" evidence="4">
    <location>
        <begin position="1105"/>
        <end position="1138"/>
    </location>
</feature>
<evidence type="ECO:0000256" key="4">
    <source>
        <dbReference type="SAM" id="MobiDB-lite"/>
    </source>
</evidence>
<dbReference type="PANTHER" id="PTHR36498:SF1">
    <property type="entry name" value="TATA-BINDING PROTEIN-ASSOCIATED FACTOR 172"/>
    <property type="match status" value="1"/>
</dbReference>
<dbReference type="Pfam" id="PF00176">
    <property type="entry name" value="SNF2-rel_dom"/>
    <property type="match status" value="1"/>
</dbReference>
<dbReference type="Gene3D" id="1.25.10.10">
    <property type="entry name" value="Leucine-rich Repeat Variant"/>
    <property type="match status" value="1"/>
</dbReference>
<evidence type="ECO:0000256" key="3">
    <source>
        <dbReference type="ARBA" id="ARBA00023125"/>
    </source>
</evidence>
<dbReference type="STRING" id="53468.A0A3P6GIR0"/>
<protein>
    <recommendedName>
        <fullName evidence="10">Helicase ATP-binding domain-containing protein</fullName>
    </recommendedName>
</protein>
<dbReference type="InterPro" id="IPR049730">
    <property type="entry name" value="SNF2/RAD54-like_C"/>
</dbReference>
<name>A0A3P6GIR0_MESCO</name>
<dbReference type="InterPro" id="IPR001650">
    <property type="entry name" value="Helicase_C-like"/>
</dbReference>
<dbReference type="InterPro" id="IPR044972">
    <property type="entry name" value="Mot1"/>
</dbReference>
<feature type="compositionally biased region" description="Acidic residues" evidence="4">
    <location>
        <begin position="220"/>
        <end position="229"/>
    </location>
</feature>
<keyword evidence="5" id="KW-0812">Transmembrane</keyword>
<evidence type="ECO:0000313" key="9">
    <source>
        <dbReference type="Proteomes" id="UP000267029"/>
    </source>
</evidence>
<dbReference type="PROSITE" id="PS51194">
    <property type="entry name" value="HELICASE_CTER"/>
    <property type="match status" value="1"/>
</dbReference>
<dbReference type="SMART" id="SM00490">
    <property type="entry name" value="HELICc"/>
    <property type="match status" value="1"/>
</dbReference>
<dbReference type="GO" id="GO:0016887">
    <property type="term" value="F:ATP hydrolysis activity"/>
    <property type="evidence" value="ECO:0007669"/>
    <property type="project" value="InterPro"/>
</dbReference>
<evidence type="ECO:0000256" key="1">
    <source>
        <dbReference type="ARBA" id="ARBA00022801"/>
    </source>
</evidence>
<dbReference type="Gene3D" id="3.40.50.10810">
    <property type="entry name" value="Tandem AAA-ATPase domain"/>
    <property type="match status" value="1"/>
</dbReference>
<dbReference type="GO" id="GO:0003677">
    <property type="term" value="F:DNA binding"/>
    <property type="evidence" value="ECO:0007669"/>
    <property type="project" value="UniProtKB-KW"/>
</dbReference>
<feature type="compositionally biased region" description="Basic and acidic residues" evidence="4">
    <location>
        <begin position="240"/>
        <end position="257"/>
    </location>
</feature>
<dbReference type="EMBL" id="UXSR01000035">
    <property type="protein sequence ID" value="VDD74412.1"/>
    <property type="molecule type" value="Genomic_DNA"/>
</dbReference>
<dbReference type="CDD" id="cd18793">
    <property type="entry name" value="SF2_C_SNF"/>
    <property type="match status" value="1"/>
</dbReference>
<dbReference type="InterPro" id="IPR038718">
    <property type="entry name" value="SNF2-like_sf"/>
</dbReference>
<dbReference type="SMART" id="SM00487">
    <property type="entry name" value="DEXDc"/>
    <property type="match status" value="1"/>
</dbReference>
<keyword evidence="2" id="KW-0547">Nucleotide-binding</keyword>
<dbReference type="InterPro" id="IPR016024">
    <property type="entry name" value="ARM-type_fold"/>
</dbReference>
<feature type="region of interest" description="Disordered" evidence="4">
    <location>
        <begin position="1105"/>
        <end position="1141"/>
    </location>
</feature>
<evidence type="ECO:0000256" key="5">
    <source>
        <dbReference type="SAM" id="Phobius"/>
    </source>
</evidence>
<proteinExistence type="predicted"/>
<feature type="domain" description="Helicase ATP-binding" evidence="6">
    <location>
        <begin position="1504"/>
        <end position="1672"/>
    </location>
</feature>
<evidence type="ECO:0000256" key="2">
    <source>
        <dbReference type="ARBA" id="ARBA00022806"/>
    </source>
</evidence>
<dbReference type="InterPro" id="IPR014001">
    <property type="entry name" value="Helicase_ATP-bd"/>
</dbReference>
<keyword evidence="2" id="KW-0347">Helicase</keyword>
<feature type="region of interest" description="Disordered" evidence="4">
    <location>
        <begin position="218"/>
        <end position="261"/>
    </location>
</feature>
<evidence type="ECO:0000259" key="7">
    <source>
        <dbReference type="PROSITE" id="PS51194"/>
    </source>
</evidence>
<dbReference type="PROSITE" id="PS51192">
    <property type="entry name" value="HELICASE_ATP_BIND_1"/>
    <property type="match status" value="1"/>
</dbReference>
<dbReference type="OrthoDB" id="10252227at2759"/>
<sequence length="2177" mass="239761">MRATAARQLGQLAKKAPEDVDATLLRVSHGFAFNFTYCLLNRLHGLLHSKSWRSRVAAAEAIRAMVSQLPAWKPTASGDAGESVAKKPETASPPSSSSSSFLSLSGLDLDHVLENGARLYSMDLRELSTAPITKSTTAKRSKKGTASDQKGKARLECVALAYCVPARGAELGVLLDRSEINRQLGLCGDAGSFISTVLEQSSDTSISKLISDADLHPEEVGADENEPDVTESVNRAYNRGRVDSTKEDHSATKEGDTTKPTQCSLHTDWPLNGICVRLLADLWDCRWETRHGAASGLRELLSLPQHTNQAGTRNGASDIENQKANRMYVEDIVVRVLCTLALDQFSDFACDVVVAPVRQTAAQLLGVLSLHLDFDQIQQVVHHLLCLVSMLKREEKQLPGRKRPATPKANWMVVHGGLLGLNYLLSARADLVKDLLPVVYPSLTSMLIDGAGESAKAGEEDLRSAACNALLAVPCDLLVSYGNTGDWLITQVWTLLEQANELSPATGPLLVLASELLKVHTNAPSTAHEVVAGGVDGSASGCASEKADDDSDLFSKRVNLVLHFLHHSSSEIRRTAVLTLQSLLSIRMQEVCASYSPKRRCDSRIPGLLVEPAVLESVFEQLFHRILLESDPKPIRSICKLWDQMVNATPVPLLVRSTLSRVDFWLCQAMQPASLPFADNMLCLLTSKTSLVVPETSGRWYIGGYELGSTSERERQVLALETRITATSWAKAVRSVLRLPNRCCNLLVFRLLANLCSRLCQCSTSVISADPSDCQTAMSVPAYLLNRVVSEAHLKDRLAMQRFVASLLLAAWPPSLTNAFSLHTSGLQARIQACLTNVTYYEEILGVFEAVACSLYRASVFKTMQEDCHRLRALCEATNLPVQTGLPKASEGVLNIVECQELLKRVSQDLPTAATAASLTLEVEEVKTALQKAQLSVHRCLALQLFWSSRVELSLSSALVNFGWVTSGRLTPLIRPFMETIRAATQPVSTASSSTSSSTDNDCSHQLLTLRVAADLPNPGENLRLQRLAAWNLVRLLWAEYRPSVSVEPNCTNPSKALVKVTQNLAKYILPDEYDEWESLIANAESEENGCHSVCLTVLLSKQPESTSSASPSEKAASSPTSTTSASENNGFSSSISSTAPQTPKLTSLAVANDADIARRQALSQLRRSGSLMTVIALLRTFTSDSTGSSLKDTLSRRLPTLWQFLWLEPLRVLRGGGKAGVADFSDDVEFLRHQPTQPLSVTPSDTDVLSRALYLMPAAFLACEDHASACALLEGLLALALRCLCLPGAPRLRYVAAHTLALIAVVSLESTVRTLNALLVGLMPSSSANDDGDDDELSRQIAALEAIYHIIDCILTPRTESLVFRTLRVAPGDQPLSPELHGVGLKEAVNVSTDDASPVQPLLVYVVVMLTTFVLKRFADPRPDVRTLASSIFTKLLILLPLEESAPEPQNPCMHPVLKKSREKGRSFVQCLLRPNEIRLYTPDDTIKAELRPYQQEGVNWLLFLKNYGLSGILADDLGLGKTLQTICALANHHRERPRRTKALSLVVCPPTLCSHWSTEVVRFVPNRRILKPVIYLGTQEQRTQLQKHISDRCNLLITTYDIVRNDVSFFMETFWEYLILDEGHIIKNSKSKVSRSVKKLRAKHRLILTGTPIQNRVNELWSLFDFLMPGFLGQTEASFVARFARPVLATCDPKASAEEQRAGGCQQALEELHRIVLPFVLRRLKEDVLQDLPPKVIQDYLCNMTPLQVRLRTAASHSTIRLTFWSCKLLLFMAFYFILFFFLLLQLKLYETFSKTEEGQHALSPPYSNDPSSARSGPGGFRSIKYLLAVCNHPSLVLAPAHPLYGWAVDRLASGVWGISDDLNNVQLSGKLVALRFVQCGFCFIPSIRLGVMYLLSLLRQLFIDCGFGEGRGGGSGAGGVASVDDDVTEDTSDLMGQHRALVFFQTKKMLSLVINLLASEFKNVAFLRLDGMVSVLERQELVTRFNEDPSIDMLLLTTSVGGLGLNLTGADTVIFVEHDWNPCKDLQARAKSLLRTFSYSKHHAVRVIPEVLYADFYSRKAMDRAHRIGQRRMVNVYRLITADSIEERIMNLQAFKTHLARALVSQPANRSLAEMDTTQLLDNLTSSTGTDHQLLSDQAENSAGVSWGDLEATQYAEEYDMREFLSRLPHSSCE</sequence>
<dbReference type="GO" id="GO:0005524">
    <property type="term" value="F:ATP binding"/>
    <property type="evidence" value="ECO:0007669"/>
    <property type="project" value="InterPro"/>
</dbReference>